<organism evidence="5 6">
    <name type="scientific">Aliikangiella marina</name>
    <dbReference type="NCBI Taxonomy" id="1712262"/>
    <lineage>
        <taxon>Bacteria</taxon>
        <taxon>Pseudomonadati</taxon>
        <taxon>Pseudomonadota</taxon>
        <taxon>Gammaproteobacteria</taxon>
        <taxon>Oceanospirillales</taxon>
        <taxon>Pleioneaceae</taxon>
        <taxon>Aliikangiella</taxon>
    </lineage>
</organism>
<feature type="transmembrane region" description="Helical" evidence="4">
    <location>
        <begin position="240"/>
        <end position="259"/>
    </location>
</feature>
<feature type="transmembrane region" description="Helical" evidence="4">
    <location>
        <begin position="77"/>
        <end position="104"/>
    </location>
</feature>
<feature type="transmembrane region" description="Helical" evidence="4">
    <location>
        <begin position="344"/>
        <end position="362"/>
    </location>
</feature>
<feature type="transmembrane region" description="Helical" evidence="4">
    <location>
        <begin position="12"/>
        <end position="32"/>
    </location>
</feature>
<comment type="caution">
    <text evidence="5">The sequence shown here is derived from an EMBL/GenBank/DDBJ whole genome shotgun (WGS) entry which is preliminary data.</text>
</comment>
<dbReference type="AlphaFoldDB" id="A0A545T8V8"/>
<evidence type="ECO:0000313" key="6">
    <source>
        <dbReference type="Proteomes" id="UP000317839"/>
    </source>
</evidence>
<keyword evidence="2 4" id="KW-1133">Transmembrane helix</keyword>
<name>A0A545T8V8_9GAMM</name>
<accession>A0A545T8V8</accession>
<dbReference type="NCBIfam" id="NF033734">
    <property type="entry name" value="MFS_ArsJ"/>
    <property type="match status" value="1"/>
</dbReference>
<gene>
    <name evidence="5" type="primary">arsJ</name>
    <name evidence="5" type="ORF">FLL45_12180</name>
</gene>
<dbReference type="InterPro" id="IPR047769">
    <property type="entry name" value="MFS_ArsJ"/>
</dbReference>
<dbReference type="PANTHER" id="PTHR23547:SF1">
    <property type="entry name" value="MAJOR FACILITATOR SUPERFAMILY MFS_1"/>
    <property type="match status" value="1"/>
</dbReference>
<sequence>MTSLKSYATVTGAYWGFTLTDGALRMLVVLYFHQLGYSAIDIAFLFLFYEFFGVVTNLFGGWLAARFGLNKTLFSGLALQILALYLLSMENLLSVPFVMAVQAISGIAKDLNKMSAKSSLKLLVPKESRGQLFKWVSILTGSKNTLKGIGFFLGGLLLALVGYQDALYVLAIGLLIITVVCFVLLPADLQAKKYTVKFKQLFSKSRQINLLSAARFFLFGARDIWFVVALPVFLQSTLGWQHTQVGTLMAAWIILYGFIQSSTPRIFGFKRPDHAPSGRTATLAASVLFIAPVLMIFAHYYSISPMVIVIGGLLSFAIIFAINSAIHSYLILAYSTKDAVTLDVGFYYMSNAAGRLIGTLLSGLVYQWFGFIACIIGSALMIGLCAIISTRLK</sequence>
<evidence type="ECO:0000256" key="2">
    <source>
        <dbReference type="ARBA" id="ARBA00022989"/>
    </source>
</evidence>
<dbReference type="OrthoDB" id="186809at2"/>
<keyword evidence="6" id="KW-1185">Reference proteome</keyword>
<feature type="transmembrane region" description="Helical" evidence="4">
    <location>
        <begin position="167"/>
        <end position="187"/>
    </location>
</feature>
<dbReference type="Proteomes" id="UP000317839">
    <property type="component" value="Unassembled WGS sequence"/>
</dbReference>
<evidence type="ECO:0000256" key="4">
    <source>
        <dbReference type="SAM" id="Phobius"/>
    </source>
</evidence>
<dbReference type="SUPFAM" id="SSF103473">
    <property type="entry name" value="MFS general substrate transporter"/>
    <property type="match status" value="1"/>
</dbReference>
<proteinExistence type="predicted"/>
<feature type="transmembrane region" description="Helical" evidence="4">
    <location>
        <begin position="280"/>
        <end position="301"/>
    </location>
</feature>
<feature type="transmembrane region" description="Helical" evidence="4">
    <location>
        <begin position="144"/>
        <end position="161"/>
    </location>
</feature>
<dbReference type="EMBL" id="VIKR01000003">
    <property type="protein sequence ID" value="TQV73625.1"/>
    <property type="molecule type" value="Genomic_DNA"/>
</dbReference>
<keyword evidence="3 4" id="KW-0472">Membrane</keyword>
<dbReference type="PANTHER" id="PTHR23547">
    <property type="entry name" value="MAJOR FACILITATOR SUPERFAMILY DOMAIN, GENERAL SUBSTRATE TRANSPORTER"/>
    <property type="match status" value="1"/>
</dbReference>
<evidence type="ECO:0000256" key="1">
    <source>
        <dbReference type="ARBA" id="ARBA00022692"/>
    </source>
</evidence>
<feature type="transmembrane region" description="Helical" evidence="4">
    <location>
        <begin position="44"/>
        <end position="65"/>
    </location>
</feature>
<dbReference type="RefSeq" id="WP_142942333.1">
    <property type="nucleotide sequence ID" value="NZ_VIKR01000003.1"/>
</dbReference>
<feature type="transmembrane region" description="Helical" evidence="4">
    <location>
        <begin position="307"/>
        <end position="332"/>
    </location>
</feature>
<feature type="transmembrane region" description="Helical" evidence="4">
    <location>
        <begin position="368"/>
        <end position="388"/>
    </location>
</feature>
<dbReference type="Gene3D" id="1.20.1250.20">
    <property type="entry name" value="MFS general substrate transporter like domains"/>
    <property type="match status" value="2"/>
</dbReference>
<reference evidence="5 6" key="1">
    <citation type="submission" date="2019-06" db="EMBL/GenBank/DDBJ databases">
        <title>Draft genome of Aliikangiella marina GYP-15.</title>
        <authorList>
            <person name="Wang G."/>
        </authorList>
    </citation>
    <scope>NUCLEOTIDE SEQUENCE [LARGE SCALE GENOMIC DNA]</scope>
    <source>
        <strain evidence="5 6">GYP-15</strain>
    </source>
</reference>
<dbReference type="InterPro" id="IPR036259">
    <property type="entry name" value="MFS_trans_sf"/>
</dbReference>
<protein>
    <submittedName>
        <fullName evidence="5">Organoarsenical effux MFS transporter ArsJ</fullName>
    </submittedName>
</protein>
<evidence type="ECO:0000313" key="5">
    <source>
        <dbReference type="EMBL" id="TQV73625.1"/>
    </source>
</evidence>
<keyword evidence="1 4" id="KW-0812">Transmembrane</keyword>
<evidence type="ECO:0000256" key="3">
    <source>
        <dbReference type="ARBA" id="ARBA00023136"/>
    </source>
</evidence>
<dbReference type="Pfam" id="PF07690">
    <property type="entry name" value="MFS_1"/>
    <property type="match status" value="1"/>
</dbReference>
<feature type="transmembrane region" description="Helical" evidence="4">
    <location>
        <begin position="208"/>
        <end position="234"/>
    </location>
</feature>
<dbReference type="GO" id="GO:0022857">
    <property type="term" value="F:transmembrane transporter activity"/>
    <property type="evidence" value="ECO:0007669"/>
    <property type="project" value="InterPro"/>
</dbReference>
<dbReference type="InterPro" id="IPR011701">
    <property type="entry name" value="MFS"/>
</dbReference>